<keyword evidence="11" id="KW-0325">Glycoprotein</keyword>
<feature type="transmembrane region" description="Helical" evidence="14">
    <location>
        <begin position="400"/>
        <end position="422"/>
    </location>
</feature>
<dbReference type="Pfam" id="PF00002">
    <property type="entry name" value="7tm_2"/>
    <property type="match status" value="1"/>
</dbReference>
<keyword evidence="5" id="KW-0732">Signal</keyword>
<feature type="domain" description="G-protein coupled receptors family 2 profile 2" evidence="15">
    <location>
        <begin position="239"/>
        <end position="506"/>
    </location>
</feature>
<comment type="similarity">
    <text evidence="2">Belongs to the G-protein coupled receptor 2 family. Mth subfamily.</text>
</comment>
<keyword evidence="4 14" id="KW-0812">Transmembrane</keyword>
<dbReference type="InterPro" id="IPR036272">
    <property type="entry name" value="Methuselah_N_sf"/>
</dbReference>
<dbReference type="SUPFAM" id="SSF63877">
    <property type="entry name" value="Methuselah ectodomain"/>
    <property type="match status" value="1"/>
</dbReference>
<evidence type="ECO:0000256" key="12">
    <source>
        <dbReference type="ARBA" id="ARBA00023224"/>
    </source>
</evidence>
<evidence type="ECO:0000313" key="16">
    <source>
        <dbReference type="EnsemblMetazoa" id="GAUT006646-PA"/>
    </source>
</evidence>
<evidence type="ECO:0000256" key="3">
    <source>
        <dbReference type="ARBA" id="ARBA00022475"/>
    </source>
</evidence>
<dbReference type="InterPro" id="IPR010596">
    <property type="entry name" value="Methuselah_N_dom"/>
</dbReference>
<dbReference type="InterPro" id="IPR023311">
    <property type="entry name" value="Methusela_ecto_dom_2"/>
</dbReference>
<dbReference type="GO" id="GO:0007166">
    <property type="term" value="P:cell surface receptor signaling pathway"/>
    <property type="evidence" value="ECO:0007669"/>
    <property type="project" value="InterPro"/>
</dbReference>
<feature type="compositionally biased region" description="Low complexity" evidence="13">
    <location>
        <begin position="572"/>
        <end position="583"/>
    </location>
</feature>
<organism evidence="16 17">
    <name type="scientific">Glossina austeni</name>
    <name type="common">Savannah tsetse fly</name>
    <dbReference type="NCBI Taxonomy" id="7395"/>
    <lineage>
        <taxon>Eukaryota</taxon>
        <taxon>Metazoa</taxon>
        <taxon>Ecdysozoa</taxon>
        <taxon>Arthropoda</taxon>
        <taxon>Hexapoda</taxon>
        <taxon>Insecta</taxon>
        <taxon>Pterygota</taxon>
        <taxon>Neoptera</taxon>
        <taxon>Endopterygota</taxon>
        <taxon>Diptera</taxon>
        <taxon>Brachycera</taxon>
        <taxon>Muscomorpha</taxon>
        <taxon>Hippoboscoidea</taxon>
        <taxon>Glossinidae</taxon>
        <taxon>Glossina</taxon>
    </lineage>
</organism>
<evidence type="ECO:0000259" key="15">
    <source>
        <dbReference type="PROSITE" id="PS50261"/>
    </source>
</evidence>
<dbReference type="InterPro" id="IPR044860">
    <property type="entry name" value="Methusela_ecto_dom_1"/>
</dbReference>
<dbReference type="InterPro" id="IPR051384">
    <property type="entry name" value="Mth_GPCR"/>
</dbReference>
<feature type="transmembrane region" description="Helical" evidence="14">
    <location>
        <begin position="276"/>
        <end position="295"/>
    </location>
</feature>
<feature type="region of interest" description="Disordered" evidence="13">
    <location>
        <begin position="563"/>
        <end position="588"/>
    </location>
</feature>
<evidence type="ECO:0000256" key="8">
    <source>
        <dbReference type="ARBA" id="ARBA00023136"/>
    </source>
</evidence>
<keyword evidence="7" id="KW-0297">G-protein coupled receptor</keyword>
<dbReference type="PANTHER" id="PTHR47154">
    <property type="entry name" value="G-PROTEIN COUPLED RECEPTOR MTH-RELATED"/>
    <property type="match status" value="1"/>
</dbReference>
<feature type="transmembrane region" description="Helical" evidence="14">
    <location>
        <begin position="349"/>
        <end position="368"/>
    </location>
</feature>
<dbReference type="VEuPathDB" id="VectorBase:GAUT006646"/>
<evidence type="ECO:0000256" key="7">
    <source>
        <dbReference type="ARBA" id="ARBA00023040"/>
    </source>
</evidence>
<keyword evidence="9" id="KW-1015">Disulfide bond</keyword>
<feature type="transmembrane region" description="Helical" evidence="14">
    <location>
        <begin position="482"/>
        <end position="503"/>
    </location>
</feature>
<dbReference type="GO" id="GO:0005886">
    <property type="term" value="C:plasma membrane"/>
    <property type="evidence" value="ECO:0007669"/>
    <property type="project" value="UniProtKB-SubCell"/>
</dbReference>
<accession>A0A1A9UJA6</accession>
<dbReference type="Pfam" id="PF06652">
    <property type="entry name" value="Methuselah_N"/>
    <property type="match status" value="1"/>
</dbReference>
<proteinExistence type="inferred from homology"/>
<dbReference type="PANTHER" id="PTHR47154:SF2">
    <property type="entry name" value="G-PROTEIN COUPLED RECEPTOR MTH-RELATED"/>
    <property type="match status" value="1"/>
</dbReference>
<dbReference type="GO" id="GO:0008528">
    <property type="term" value="F:G protein-coupled peptide receptor activity"/>
    <property type="evidence" value="ECO:0007669"/>
    <property type="project" value="TreeGrafter"/>
</dbReference>
<keyword evidence="3" id="KW-1003">Cell membrane</keyword>
<keyword evidence="6 14" id="KW-1133">Transmembrane helix</keyword>
<reference evidence="16" key="1">
    <citation type="submission" date="2020-05" db="UniProtKB">
        <authorList>
            <consortium name="EnsemblMetazoa"/>
        </authorList>
    </citation>
    <scope>IDENTIFICATION</scope>
    <source>
        <strain evidence="16">TTRI</strain>
    </source>
</reference>
<dbReference type="Gene3D" id="2.30.160.11">
    <property type="match status" value="1"/>
</dbReference>
<dbReference type="CDD" id="cd15039">
    <property type="entry name" value="7tmB3_Methuselah-like"/>
    <property type="match status" value="1"/>
</dbReference>
<keyword evidence="17" id="KW-1185">Reference proteome</keyword>
<evidence type="ECO:0000256" key="5">
    <source>
        <dbReference type="ARBA" id="ARBA00022729"/>
    </source>
</evidence>
<evidence type="ECO:0000256" key="4">
    <source>
        <dbReference type="ARBA" id="ARBA00022692"/>
    </source>
</evidence>
<evidence type="ECO:0000256" key="6">
    <source>
        <dbReference type="ARBA" id="ARBA00022989"/>
    </source>
</evidence>
<evidence type="ECO:0000256" key="13">
    <source>
        <dbReference type="SAM" id="MobiDB-lite"/>
    </source>
</evidence>
<dbReference type="PROSITE" id="PS50261">
    <property type="entry name" value="G_PROTEIN_RECEP_F2_4"/>
    <property type="match status" value="1"/>
</dbReference>
<dbReference type="Gene3D" id="1.20.1070.10">
    <property type="entry name" value="Rhodopsin 7-helix transmembrane proteins"/>
    <property type="match status" value="1"/>
</dbReference>
<evidence type="ECO:0000256" key="9">
    <source>
        <dbReference type="ARBA" id="ARBA00023157"/>
    </source>
</evidence>
<dbReference type="InterPro" id="IPR017981">
    <property type="entry name" value="GPCR_2-like_7TM"/>
</dbReference>
<evidence type="ECO:0000313" key="17">
    <source>
        <dbReference type="Proteomes" id="UP000078200"/>
    </source>
</evidence>
<evidence type="ECO:0000256" key="14">
    <source>
        <dbReference type="SAM" id="Phobius"/>
    </source>
</evidence>
<dbReference type="Gene3D" id="2.170.180.11">
    <property type="entry name" value="Methuselah ectodomain, domain 2"/>
    <property type="match status" value="1"/>
</dbReference>
<evidence type="ECO:0000256" key="2">
    <source>
        <dbReference type="ARBA" id="ARBA00008979"/>
    </source>
</evidence>
<dbReference type="STRING" id="7395.A0A1A9UJA6"/>
<feature type="transmembrane region" description="Helical" evidence="14">
    <location>
        <begin position="307"/>
        <end position="328"/>
    </location>
</feature>
<keyword evidence="12" id="KW-0807">Transducer</keyword>
<feature type="transmembrane region" description="Helical" evidence="14">
    <location>
        <begin position="451"/>
        <end position="470"/>
    </location>
</feature>
<evidence type="ECO:0000256" key="1">
    <source>
        <dbReference type="ARBA" id="ARBA00004651"/>
    </source>
</evidence>
<name>A0A1A9UJA6_GLOAU</name>
<comment type="subcellular location">
    <subcellularLocation>
        <location evidence="1">Cell membrane</location>
        <topology evidence="1">Multi-pass membrane protein</topology>
    </subcellularLocation>
</comment>
<sequence>MSSKLWSSSSANLFCIVMLLPSPVKHCYFHVVVCVLVLLPKSFASVKHGKYHAHDSRNVPCPFYQTVNITDDIRLANGSVIHDDVVIPPNWIGTRVSVAPHLRGCICKVRPCVNLCCPMGSQFWSNTSQCETIDNEFLWPTTINVTQADGTIQESLIAEQFAVVNFRPCLWMYVIRPELDAEDEWHLCENGSLVREFDQAILDIKNYCFVPTTINNKTDSTYILNPAICVDVASDFYGSKIINAYTMLFSVPFMVLTIVVYLWIPELRNQHGKSLVCYLLGLSVGYSLLSFNTLLMDPNIDIILCKLSAYTTYYAFVAAFFWLHVIGFDLWHNFRGSRGINRFQEKRRYLLYSLYAWGMALVFLILTLCAEEIADIPAYLKPGIGIEYCFLNMLSWSPMIYFFGPIIVIVFTNIIMFIMTAIKIHKVQKEMSKIMAREDSTKNLRNEKDRFCLFLRLFLVMGVTWTWEIMSYFVGSKVSWSKIFYVGDVCNAIQGFIIFMLFVMKKKVKELITNRTLSVRSFRYTNSTTLGDTDYRLRFQEVSMQIRRMIIVQSAFANNNQNYHSHDSTGASQTNSTNSLNSNAKQINTNQPVTISHKKILIKLRLRNRGDKSQQRLSQYSSRTITSSVANLLQSEKSLLQLPKEQTTILS</sequence>
<dbReference type="EnsemblMetazoa" id="GAUT006646-RA">
    <property type="protein sequence ID" value="GAUT006646-PA"/>
    <property type="gene ID" value="GAUT006646"/>
</dbReference>
<keyword evidence="8 14" id="KW-0472">Membrane</keyword>
<feature type="transmembrane region" description="Helical" evidence="14">
    <location>
        <begin position="244"/>
        <end position="264"/>
    </location>
</feature>
<evidence type="ECO:0000256" key="10">
    <source>
        <dbReference type="ARBA" id="ARBA00023170"/>
    </source>
</evidence>
<dbReference type="InterPro" id="IPR000832">
    <property type="entry name" value="GPCR_2_secretin-like"/>
</dbReference>
<protein>
    <recommendedName>
        <fullName evidence="15">G-protein coupled receptors family 2 profile 2 domain-containing protein</fullName>
    </recommendedName>
</protein>
<keyword evidence="10" id="KW-0675">Receptor</keyword>
<evidence type="ECO:0000256" key="11">
    <source>
        <dbReference type="ARBA" id="ARBA00023180"/>
    </source>
</evidence>
<dbReference type="Proteomes" id="UP000078200">
    <property type="component" value="Unassembled WGS sequence"/>
</dbReference>
<dbReference type="AlphaFoldDB" id="A0A1A9UJA6"/>